<dbReference type="InterPro" id="IPR007452">
    <property type="entry name" value="TamB_C"/>
</dbReference>
<dbReference type="EMBL" id="JBHPEI010000063">
    <property type="protein sequence ID" value="MFC1800074.1"/>
    <property type="molecule type" value="Genomic_DNA"/>
</dbReference>
<evidence type="ECO:0000256" key="4">
    <source>
        <dbReference type="ARBA" id="ARBA00023136"/>
    </source>
</evidence>
<evidence type="ECO:0000256" key="1">
    <source>
        <dbReference type="ARBA" id="ARBA00004167"/>
    </source>
</evidence>
<comment type="subcellular location">
    <subcellularLocation>
        <location evidence="1">Membrane</location>
        <topology evidence="1">Single-pass membrane protein</topology>
    </subcellularLocation>
</comment>
<gene>
    <name evidence="6" type="ORF">ACFL2Z_04080</name>
</gene>
<proteinExistence type="predicted"/>
<sequence>RGKEGLSVLGTLTTLRGKFSVYHNSMRISKGEFRFIDVKSFRNAYIDLEASSTVLDERVDLRATGYLDKLDISATSESGWSEQQIFEALLLRRGVASDDQVGNKFFSDAFLQSWGTALVNRFGDDVARELHLDEFGVEVAGGEEIDPIASTWVTFGKYVSSSVYVQYSQSLGSLYGDLYGDRQRFTPMDVAYPERQLSVEYRFSNRLSIEGETGTINGLEYFDFDVKFRFGY</sequence>
<dbReference type="Pfam" id="PF04357">
    <property type="entry name" value="TamB"/>
    <property type="match status" value="1"/>
</dbReference>
<protein>
    <submittedName>
        <fullName evidence="6">Translocation/assembly module TamB domain-containing protein</fullName>
    </submittedName>
</protein>
<keyword evidence="7" id="KW-1185">Reference proteome</keyword>
<organism evidence="6 7">
    <name type="scientific">Eiseniibacteriota bacterium</name>
    <dbReference type="NCBI Taxonomy" id="2212470"/>
    <lineage>
        <taxon>Bacteria</taxon>
        <taxon>Candidatus Eiseniibacteriota</taxon>
    </lineage>
</organism>
<keyword evidence="4" id="KW-0472">Membrane</keyword>
<feature type="non-terminal residue" evidence="6">
    <location>
        <position position="1"/>
    </location>
</feature>
<evidence type="ECO:0000313" key="6">
    <source>
        <dbReference type="EMBL" id="MFC1800074.1"/>
    </source>
</evidence>
<name>A0ABV6YQA7_UNCEI</name>
<evidence type="ECO:0000256" key="3">
    <source>
        <dbReference type="ARBA" id="ARBA00022989"/>
    </source>
</evidence>
<feature type="domain" description="Translocation and assembly module TamB C-terminal" evidence="5">
    <location>
        <begin position="5"/>
        <end position="230"/>
    </location>
</feature>
<evidence type="ECO:0000259" key="5">
    <source>
        <dbReference type="Pfam" id="PF04357"/>
    </source>
</evidence>
<dbReference type="Proteomes" id="UP001594288">
    <property type="component" value="Unassembled WGS sequence"/>
</dbReference>
<reference evidence="6 7" key="1">
    <citation type="submission" date="2024-09" db="EMBL/GenBank/DDBJ databases">
        <authorList>
            <person name="D'Angelo T."/>
        </authorList>
    </citation>
    <scope>NUCLEOTIDE SEQUENCE [LARGE SCALE GENOMIC DNA]</scope>
    <source>
        <strain evidence="6">SAG AM-311-F02</strain>
    </source>
</reference>
<evidence type="ECO:0000256" key="2">
    <source>
        <dbReference type="ARBA" id="ARBA00022692"/>
    </source>
</evidence>
<evidence type="ECO:0000313" key="7">
    <source>
        <dbReference type="Proteomes" id="UP001594288"/>
    </source>
</evidence>
<keyword evidence="2" id="KW-0812">Transmembrane</keyword>
<comment type="caution">
    <text evidence="6">The sequence shown here is derived from an EMBL/GenBank/DDBJ whole genome shotgun (WGS) entry which is preliminary data.</text>
</comment>
<keyword evidence="3" id="KW-1133">Transmembrane helix</keyword>
<accession>A0ABV6YQA7</accession>